<keyword evidence="1" id="KW-1133">Transmembrane helix</keyword>
<dbReference type="EMBL" id="JBHTEC010000001">
    <property type="protein sequence ID" value="MFD0282629.1"/>
    <property type="molecule type" value="Genomic_DNA"/>
</dbReference>
<accession>A0ABW2VHS9</accession>
<keyword evidence="1" id="KW-0812">Transmembrane</keyword>
<keyword evidence="1" id="KW-0472">Membrane</keyword>
<dbReference type="Proteomes" id="UP001596957">
    <property type="component" value="Unassembled WGS sequence"/>
</dbReference>
<comment type="caution">
    <text evidence="2">The sequence shown here is derived from an EMBL/GenBank/DDBJ whole genome shotgun (WGS) entry which is preliminary data.</text>
</comment>
<feature type="transmembrane region" description="Helical" evidence="1">
    <location>
        <begin position="60"/>
        <end position="81"/>
    </location>
</feature>
<sequence>MMSGDQPYAGHDGTAVLLLTLAGLVATPWLTVYGIRLVFRARKAAKAGKAGATRVALKSAAVLAWAAMAGMYTWGVLHLVFFDDPDQAQACHTAIGTRRLTGYEPSFIPLHFGCRTSDGHTVEAVIPSYINPAVAVLGVAAVALTLTGFANARRKEEIS</sequence>
<evidence type="ECO:0000256" key="1">
    <source>
        <dbReference type="SAM" id="Phobius"/>
    </source>
</evidence>
<feature type="transmembrane region" description="Helical" evidence="1">
    <location>
        <begin position="129"/>
        <end position="150"/>
    </location>
</feature>
<proteinExistence type="predicted"/>
<dbReference type="RefSeq" id="WP_381262484.1">
    <property type="nucleotide sequence ID" value="NZ_JBHTBI010000064.1"/>
</dbReference>
<organism evidence="2 3">
    <name type="scientific">Streptomyces lutosisoli</name>
    <dbReference type="NCBI Taxonomy" id="2665721"/>
    <lineage>
        <taxon>Bacteria</taxon>
        <taxon>Bacillati</taxon>
        <taxon>Actinomycetota</taxon>
        <taxon>Actinomycetes</taxon>
        <taxon>Kitasatosporales</taxon>
        <taxon>Streptomycetaceae</taxon>
        <taxon>Streptomyces</taxon>
    </lineage>
</organism>
<feature type="transmembrane region" description="Helical" evidence="1">
    <location>
        <begin position="15"/>
        <end position="39"/>
    </location>
</feature>
<evidence type="ECO:0000313" key="3">
    <source>
        <dbReference type="Proteomes" id="UP001596957"/>
    </source>
</evidence>
<evidence type="ECO:0008006" key="4">
    <source>
        <dbReference type="Google" id="ProtNLM"/>
    </source>
</evidence>
<keyword evidence="3" id="KW-1185">Reference proteome</keyword>
<name>A0ABW2VHS9_9ACTN</name>
<gene>
    <name evidence="2" type="ORF">ACFQZP_13215</name>
</gene>
<protein>
    <recommendedName>
        <fullName evidence="4">DUF3592 domain-containing protein</fullName>
    </recommendedName>
</protein>
<reference evidence="3" key="1">
    <citation type="journal article" date="2019" name="Int. J. Syst. Evol. Microbiol.">
        <title>The Global Catalogue of Microorganisms (GCM) 10K type strain sequencing project: providing services to taxonomists for standard genome sequencing and annotation.</title>
        <authorList>
            <consortium name="The Broad Institute Genomics Platform"/>
            <consortium name="The Broad Institute Genome Sequencing Center for Infectious Disease"/>
            <person name="Wu L."/>
            <person name="Ma J."/>
        </authorList>
    </citation>
    <scope>NUCLEOTIDE SEQUENCE [LARGE SCALE GENOMIC DNA]</scope>
    <source>
        <strain evidence="3">CGMCC 4.7198</strain>
    </source>
</reference>
<evidence type="ECO:0000313" key="2">
    <source>
        <dbReference type="EMBL" id="MFD0282629.1"/>
    </source>
</evidence>